<dbReference type="PANTHER" id="PTHR31672:SF13">
    <property type="entry name" value="F-BOX PROTEIN CPR30-LIKE"/>
    <property type="match status" value="1"/>
</dbReference>
<evidence type="ECO:0000313" key="3">
    <source>
        <dbReference type="Proteomes" id="UP001189624"/>
    </source>
</evidence>
<dbReference type="InterPro" id="IPR001810">
    <property type="entry name" value="F-box_dom"/>
</dbReference>
<dbReference type="SMART" id="SM00256">
    <property type="entry name" value="FBOX"/>
    <property type="match status" value="1"/>
</dbReference>
<dbReference type="CDD" id="cd22157">
    <property type="entry name" value="F-box_AtFBW1-like"/>
    <property type="match status" value="1"/>
</dbReference>
<evidence type="ECO:0000313" key="2">
    <source>
        <dbReference type="EMBL" id="CAJ1941296.1"/>
    </source>
</evidence>
<accession>A0AA86V8D4</accession>
<keyword evidence="3" id="KW-1185">Reference proteome</keyword>
<dbReference type="InterPro" id="IPR017451">
    <property type="entry name" value="F-box-assoc_interact_dom"/>
</dbReference>
<dbReference type="Gramene" id="rna-AYBTSS11_LOCUS10187">
    <property type="protein sequence ID" value="CAJ1941296.1"/>
    <property type="gene ID" value="gene-AYBTSS11_LOCUS10187"/>
</dbReference>
<proteinExistence type="predicted"/>
<dbReference type="InterPro" id="IPR050796">
    <property type="entry name" value="SCF_F-box_component"/>
</dbReference>
<reference evidence="2" key="1">
    <citation type="submission" date="2023-10" db="EMBL/GenBank/DDBJ databases">
        <authorList>
            <person name="Domelevo Entfellner J.-B."/>
        </authorList>
    </citation>
    <scope>NUCLEOTIDE SEQUENCE</scope>
</reference>
<dbReference type="Pfam" id="PF00646">
    <property type="entry name" value="F-box"/>
    <property type="match status" value="1"/>
</dbReference>
<dbReference type="InterPro" id="IPR013187">
    <property type="entry name" value="F-box-assoc_dom_typ3"/>
</dbReference>
<dbReference type="Pfam" id="PF08268">
    <property type="entry name" value="FBA_3"/>
    <property type="match status" value="1"/>
</dbReference>
<feature type="domain" description="F-box" evidence="1">
    <location>
        <begin position="12"/>
        <end position="57"/>
    </location>
</feature>
<dbReference type="PANTHER" id="PTHR31672">
    <property type="entry name" value="BNACNNG10540D PROTEIN"/>
    <property type="match status" value="1"/>
</dbReference>
<evidence type="ECO:0000259" key="1">
    <source>
        <dbReference type="PROSITE" id="PS50181"/>
    </source>
</evidence>
<dbReference type="InterPro" id="IPR036047">
    <property type="entry name" value="F-box-like_dom_sf"/>
</dbReference>
<organism evidence="2 3">
    <name type="scientific">Sphenostylis stenocarpa</name>
    <dbReference type="NCBI Taxonomy" id="92480"/>
    <lineage>
        <taxon>Eukaryota</taxon>
        <taxon>Viridiplantae</taxon>
        <taxon>Streptophyta</taxon>
        <taxon>Embryophyta</taxon>
        <taxon>Tracheophyta</taxon>
        <taxon>Spermatophyta</taxon>
        <taxon>Magnoliopsida</taxon>
        <taxon>eudicotyledons</taxon>
        <taxon>Gunneridae</taxon>
        <taxon>Pentapetalae</taxon>
        <taxon>rosids</taxon>
        <taxon>fabids</taxon>
        <taxon>Fabales</taxon>
        <taxon>Fabaceae</taxon>
        <taxon>Papilionoideae</taxon>
        <taxon>50 kb inversion clade</taxon>
        <taxon>NPAAA clade</taxon>
        <taxon>indigoferoid/millettioid clade</taxon>
        <taxon>Phaseoleae</taxon>
        <taxon>Sphenostylis</taxon>
    </lineage>
</organism>
<dbReference type="AlphaFoldDB" id="A0AA86V8D4"/>
<dbReference type="Gene3D" id="1.20.1280.50">
    <property type="match status" value="1"/>
</dbReference>
<dbReference type="EMBL" id="OY731400">
    <property type="protein sequence ID" value="CAJ1941296.1"/>
    <property type="molecule type" value="Genomic_DNA"/>
</dbReference>
<gene>
    <name evidence="2" type="ORF">AYBTSS11_LOCUS10187</name>
</gene>
<dbReference type="NCBIfam" id="TIGR01640">
    <property type="entry name" value="F_box_assoc_1"/>
    <property type="match status" value="1"/>
</dbReference>
<sequence>MKRYRGSKVQKVKEVVVLPLELITQILLRLPVKSLVRFKSVCKSWLTLISDPHFTKMHFELAAAPAQRLMLISGRALAPKVLSLDMNASLNNYSAYVELKVSCAAFPSTFVRIGGSCRGFLLLDCFRHLCLWNPSTGIHKQVSYSRMATNGDILFSMFRGFGYDPLTDDYLVVQLLDRLGKPGNLAEVFSVRANKWKKVEAIDMMFMPTGSRFSQNMCGLLLNNCIHWLTYCIKLPMILSVIFAYDLTERRFLEIPLPVDFDDNKLHSRVLRELAGFLNLCATVEWNYSLEIWVMKEYKVQSSWTKTIVVSLDHLPTGLFFPICSTKNGDIIGNDGETGLTKCSKEGELKENRPHCNVSFRHPLAVYKESLLSLPCHTQQAVEDN</sequence>
<dbReference type="SUPFAM" id="SSF81383">
    <property type="entry name" value="F-box domain"/>
    <property type="match status" value="1"/>
</dbReference>
<dbReference type="Proteomes" id="UP001189624">
    <property type="component" value="Chromosome 3"/>
</dbReference>
<dbReference type="PROSITE" id="PS50181">
    <property type="entry name" value="FBOX"/>
    <property type="match status" value="1"/>
</dbReference>
<protein>
    <recommendedName>
        <fullName evidence="1">F-box domain-containing protein</fullName>
    </recommendedName>
</protein>
<name>A0AA86V8D4_9FABA</name>